<comment type="caution">
    <text evidence="1">The sequence shown here is derived from an EMBL/GenBank/DDBJ whole genome shotgun (WGS) entry which is preliminary data.</text>
</comment>
<protein>
    <recommendedName>
        <fullName evidence="3">Toxin-antitoxin system HicB family antitoxin</fullName>
    </recommendedName>
</protein>
<accession>A0A926D3H4</accession>
<evidence type="ECO:0000313" key="1">
    <source>
        <dbReference type="EMBL" id="MBC8530561.1"/>
    </source>
</evidence>
<reference evidence="1" key="1">
    <citation type="submission" date="2020-08" db="EMBL/GenBank/DDBJ databases">
        <title>Genome public.</title>
        <authorList>
            <person name="Liu C."/>
            <person name="Sun Q."/>
        </authorList>
    </citation>
    <scope>NUCLEOTIDE SEQUENCE</scope>
    <source>
        <strain evidence="1">NSJ-53</strain>
    </source>
</reference>
<dbReference type="SUPFAM" id="SSF47598">
    <property type="entry name" value="Ribbon-helix-helix"/>
    <property type="match status" value="1"/>
</dbReference>
<proteinExistence type="predicted"/>
<dbReference type="AlphaFoldDB" id="A0A926D3H4"/>
<keyword evidence="2" id="KW-1185">Reference proteome</keyword>
<organism evidence="1 2">
    <name type="scientific">Gehongia tenuis</name>
    <dbReference type="NCBI Taxonomy" id="2763655"/>
    <lineage>
        <taxon>Bacteria</taxon>
        <taxon>Bacillati</taxon>
        <taxon>Bacillota</taxon>
        <taxon>Clostridia</taxon>
        <taxon>Christensenellales</taxon>
        <taxon>Christensenellaceae</taxon>
        <taxon>Gehongia</taxon>
    </lineage>
</organism>
<evidence type="ECO:0008006" key="3">
    <source>
        <dbReference type="Google" id="ProtNLM"/>
    </source>
</evidence>
<dbReference type="Proteomes" id="UP000623172">
    <property type="component" value="Unassembled WGS sequence"/>
</dbReference>
<dbReference type="RefSeq" id="WP_249314534.1">
    <property type="nucleotide sequence ID" value="NZ_JACRSR010000001.1"/>
</dbReference>
<dbReference type="EMBL" id="JACRSR010000001">
    <property type="protein sequence ID" value="MBC8530561.1"/>
    <property type="molecule type" value="Genomic_DNA"/>
</dbReference>
<name>A0A926D3H4_9FIRM</name>
<sequence length="59" mass="6975">MFRIENDFKSPNVPRTIRFTDRLFEELTAAAQENGVSFNRLVLQCCRYALDHLDRDDPE</sequence>
<evidence type="ECO:0000313" key="2">
    <source>
        <dbReference type="Proteomes" id="UP000623172"/>
    </source>
</evidence>
<gene>
    <name evidence="1" type="ORF">H8696_01700</name>
</gene>
<dbReference type="InterPro" id="IPR010985">
    <property type="entry name" value="Ribbon_hlx_hlx"/>
</dbReference>
<dbReference type="GO" id="GO:0006355">
    <property type="term" value="P:regulation of DNA-templated transcription"/>
    <property type="evidence" value="ECO:0007669"/>
    <property type="project" value="InterPro"/>
</dbReference>